<evidence type="ECO:0000313" key="1">
    <source>
        <dbReference type="EMBL" id="MBA0668409.1"/>
    </source>
</evidence>
<proteinExistence type="predicted"/>
<protein>
    <submittedName>
        <fullName evidence="1">Uncharacterized protein</fullName>
    </submittedName>
</protein>
<name>A0A7J8W195_9ROSI</name>
<sequence>MTVAVGKDMTTESFARTFSDIDLDDGNQDLVPVDYDNEEVEEVRTKVSSYGTSKHKKILIEVSLMKKIKFEGEQLGKIANALKQFTTN</sequence>
<dbReference type="EMBL" id="JABFAB010000013">
    <property type="protein sequence ID" value="MBA0668409.1"/>
    <property type="molecule type" value="Genomic_DNA"/>
</dbReference>
<gene>
    <name evidence="1" type="ORF">Goklo_001329</name>
</gene>
<dbReference type="AlphaFoldDB" id="A0A7J8W195"/>
<feature type="non-terminal residue" evidence="1">
    <location>
        <position position="88"/>
    </location>
</feature>
<comment type="caution">
    <text evidence="1">The sequence shown here is derived from an EMBL/GenBank/DDBJ whole genome shotgun (WGS) entry which is preliminary data.</text>
</comment>
<organism evidence="1 2">
    <name type="scientific">Gossypium klotzschianum</name>
    <dbReference type="NCBI Taxonomy" id="34286"/>
    <lineage>
        <taxon>Eukaryota</taxon>
        <taxon>Viridiplantae</taxon>
        <taxon>Streptophyta</taxon>
        <taxon>Embryophyta</taxon>
        <taxon>Tracheophyta</taxon>
        <taxon>Spermatophyta</taxon>
        <taxon>Magnoliopsida</taxon>
        <taxon>eudicotyledons</taxon>
        <taxon>Gunneridae</taxon>
        <taxon>Pentapetalae</taxon>
        <taxon>rosids</taxon>
        <taxon>malvids</taxon>
        <taxon>Malvales</taxon>
        <taxon>Malvaceae</taxon>
        <taxon>Malvoideae</taxon>
        <taxon>Gossypium</taxon>
    </lineage>
</organism>
<evidence type="ECO:0000313" key="2">
    <source>
        <dbReference type="Proteomes" id="UP000593573"/>
    </source>
</evidence>
<dbReference type="Proteomes" id="UP000593573">
    <property type="component" value="Unassembled WGS sequence"/>
</dbReference>
<reference evidence="1 2" key="1">
    <citation type="journal article" date="2019" name="Genome Biol. Evol.">
        <title>Insights into the evolution of the New World diploid cottons (Gossypium, subgenus Houzingenia) based on genome sequencing.</title>
        <authorList>
            <person name="Grover C.E."/>
            <person name="Arick M.A. 2nd"/>
            <person name="Thrash A."/>
            <person name="Conover J.L."/>
            <person name="Sanders W.S."/>
            <person name="Peterson D.G."/>
            <person name="Frelichowski J.E."/>
            <person name="Scheffler J.A."/>
            <person name="Scheffler B.E."/>
            <person name="Wendel J.F."/>
        </authorList>
    </citation>
    <scope>NUCLEOTIDE SEQUENCE [LARGE SCALE GENOMIC DNA]</scope>
    <source>
        <strain evidence="1">57</strain>
        <tissue evidence="1">Leaf</tissue>
    </source>
</reference>
<keyword evidence="2" id="KW-1185">Reference proteome</keyword>
<accession>A0A7J8W195</accession>